<dbReference type="Pfam" id="PF00072">
    <property type="entry name" value="Response_reg"/>
    <property type="match status" value="1"/>
</dbReference>
<proteinExistence type="predicted"/>
<name>A0AA48K8Z7_9BACT</name>
<reference evidence="4" key="1">
    <citation type="journal article" date="2023" name="Int. J. Syst. Evol. Microbiol.">
        <title>Mesoterricola silvestris gen. nov., sp. nov., Mesoterricola sediminis sp. nov., Geothrix oryzae sp. nov., Geothrix edaphica sp. nov., Geothrix rubra sp. nov., and Geothrix limicola sp. nov., six novel members of Acidobacteriota isolated from soils.</title>
        <authorList>
            <person name="Itoh H."/>
            <person name="Sugisawa Y."/>
            <person name="Mise K."/>
            <person name="Xu Z."/>
            <person name="Kuniyasu M."/>
            <person name="Ushijima N."/>
            <person name="Kawano K."/>
            <person name="Kobayashi E."/>
            <person name="Shiratori Y."/>
            <person name="Masuda Y."/>
            <person name="Senoo K."/>
        </authorList>
    </citation>
    <scope>NUCLEOTIDE SEQUENCE [LARGE SCALE GENOMIC DNA]</scope>
    <source>
        <strain evidence="4">W79</strain>
    </source>
</reference>
<dbReference type="AlphaFoldDB" id="A0AA48K8Z7"/>
<evidence type="ECO:0000256" key="1">
    <source>
        <dbReference type="PROSITE-ProRule" id="PRU00169"/>
    </source>
</evidence>
<dbReference type="PANTHER" id="PTHR45228:SF8">
    <property type="entry name" value="TWO-COMPONENT RESPONSE REGULATOR-RELATED"/>
    <property type="match status" value="1"/>
</dbReference>
<dbReference type="RefSeq" id="WP_316415532.1">
    <property type="nucleotide sequence ID" value="NZ_AP027080.1"/>
</dbReference>
<dbReference type="InterPro" id="IPR052020">
    <property type="entry name" value="Cyclic_di-GMP/3'3'-cGAMP_PDE"/>
</dbReference>
<dbReference type="SMART" id="SM00448">
    <property type="entry name" value="REC"/>
    <property type="match status" value="1"/>
</dbReference>
<organism evidence="3 4">
    <name type="scientific">Mesoterricola silvestris</name>
    <dbReference type="NCBI Taxonomy" id="2927979"/>
    <lineage>
        <taxon>Bacteria</taxon>
        <taxon>Pseudomonadati</taxon>
        <taxon>Acidobacteriota</taxon>
        <taxon>Holophagae</taxon>
        <taxon>Holophagales</taxon>
        <taxon>Holophagaceae</taxon>
        <taxon>Mesoterricola</taxon>
    </lineage>
</organism>
<dbReference type="PANTHER" id="PTHR45228">
    <property type="entry name" value="CYCLIC DI-GMP PHOSPHODIESTERASE TM_0186-RELATED"/>
    <property type="match status" value="1"/>
</dbReference>
<evidence type="ECO:0000313" key="3">
    <source>
        <dbReference type="EMBL" id="BDU72620.1"/>
    </source>
</evidence>
<sequence>MLARILFVDDDPNLTAAFGRAFRKRFDFHAASSGDEGLELMRTSLPFAAVVADMRMPGMDGVEFLAEVKRISPDTTRIMLTGQADLETAMEAVNKGHVFRFLNKPCDEESLAEVLEAGIRQYDLVTGERILLEQTLTGSVQTLVDLLSVFDAKVFGRSQLLREYAMKMAGRLGIRNPWDLGLAALLAPIGRLAIPVDVQAKVARGERLTVQEQEAFRTVPEVGARMVANIPRLKSVSRIILYSAKDFDGEGYPMDGTREDALPLESRILRVATDFVEGLRLRHSRSVVFEQLRLRKGAYDPVVLAALGQVLGADPTAEPETTHRLLDIESLAPGMLLMADVLNPDGMILIPAGTRLSLIQLERLRHLSRLGRIEEPLLVDVPEGL</sequence>
<dbReference type="InterPro" id="IPR001789">
    <property type="entry name" value="Sig_transdc_resp-reg_receiver"/>
</dbReference>
<dbReference type="CDD" id="cd17569">
    <property type="entry name" value="REC_HupR-like"/>
    <property type="match status" value="1"/>
</dbReference>
<dbReference type="Gene3D" id="3.40.50.2300">
    <property type="match status" value="1"/>
</dbReference>
<dbReference type="KEGG" id="msil:METEAL_17940"/>
<dbReference type="Gene3D" id="1.10.3210.10">
    <property type="entry name" value="Hypothetical protein af1432"/>
    <property type="match status" value="1"/>
</dbReference>
<dbReference type="SUPFAM" id="SSF52172">
    <property type="entry name" value="CheY-like"/>
    <property type="match status" value="1"/>
</dbReference>
<feature type="modified residue" description="4-aspartylphosphate" evidence="1">
    <location>
        <position position="53"/>
    </location>
</feature>
<dbReference type="Pfam" id="PF13487">
    <property type="entry name" value="HD_5"/>
    <property type="match status" value="1"/>
</dbReference>
<evidence type="ECO:0000313" key="4">
    <source>
        <dbReference type="Proteomes" id="UP001238179"/>
    </source>
</evidence>
<dbReference type="Proteomes" id="UP001238179">
    <property type="component" value="Chromosome"/>
</dbReference>
<evidence type="ECO:0000259" key="2">
    <source>
        <dbReference type="PROSITE" id="PS50110"/>
    </source>
</evidence>
<dbReference type="PROSITE" id="PS50110">
    <property type="entry name" value="RESPONSE_REGULATORY"/>
    <property type="match status" value="1"/>
</dbReference>
<keyword evidence="4" id="KW-1185">Reference proteome</keyword>
<dbReference type="EMBL" id="AP027080">
    <property type="protein sequence ID" value="BDU72620.1"/>
    <property type="molecule type" value="Genomic_DNA"/>
</dbReference>
<feature type="domain" description="Response regulatory" evidence="2">
    <location>
        <begin position="4"/>
        <end position="119"/>
    </location>
</feature>
<dbReference type="GO" id="GO:0000160">
    <property type="term" value="P:phosphorelay signal transduction system"/>
    <property type="evidence" value="ECO:0007669"/>
    <property type="project" value="InterPro"/>
</dbReference>
<dbReference type="InterPro" id="IPR011006">
    <property type="entry name" value="CheY-like_superfamily"/>
</dbReference>
<protein>
    <submittedName>
        <fullName evidence="3">Response regulator</fullName>
    </submittedName>
</protein>
<accession>A0AA48K8Z7</accession>
<gene>
    <name evidence="3" type="primary">cyaA_2</name>
    <name evidence="3" type="ORF">METEAL_17940</name>
</gene>
<keyword evidence="1" id="KW-0597">Phosphoprotein</keyword>